<reference evidence="1 2" key="1">
    <citation type="submission" date="2019-12" db="EMBL/GenBank/DDBJ databases">
        <title>complete genome sequences of Aeromonas veronii str. WP3-W19-ESBL-03 isolated from wastewater treatment plant effluent.</title>
        <authorList>
            <person name="Sekizuka T."/>
            <person name="Itokawa K."/>
            <person name="Yatsu K."/>
            <person name="Inamine Y."/>
            <person name="Kuroda M."/>
        </authorList>
    </citation>
    <scope>NUCLEOTIDE SEQUENCE [LARGE SCALE GENOMIC DNA]</scope>
    <source>
        <strain evidence="1 2">WP3-W19-ESBL-03</strain>
    </source>
</reference>
<sequence length="68" mass="7660">MTIINANHYLEQLLAPVVLERIARLCKFCLRQRAITPAMLVPALLRAMGATRSMTSPVYTVISMPCNW</sequence>
<organism evidence="1 2">
    <name type="scientific">Aeromonas veronii</name>
    <dbReference type="NCBI Taxonomy" id="654"/>
    <lineage>
        <taxon>Bacteria</taxon>
        <taxon>Pseudomonadati</taxon>
        <taxon>Pseudomonadota</taxon>
        <taxon>Gammaproteobacteria</taxon>
        <taxon>Aeromonadales</taxon>
        <taxon>Aeromonadaceae</taxon>
        <taxon>Aeromonas</taxon>
    </lineage>
</organism>
<dbReference type="EMBL" id="AP022038">
    <property type="protein sequence ID" value="BBR39887.1"/>
    <property type="molecule type" value="Genomic_DNA"/>
</dbReference>
<accession>A0A6S5YZF2</accession>
<proteinExistence type="predicted"/>
<evidence type="ECO:0000313" key="1">
    <source>
        <dbReference type="EMBL" id="BBR39887.1"/>
    </source>
</evidence>
<name>A0A6S5YZF2_AERVE</name>
<protein>
    <submittedName>
        <fullName evidence="1">Uncharacterized protein</fullName>
    </submittedName>
</protein>
<gene>
    <name evidence="1" type="ORF">WP3W19E03_24120</name>
</gene>
<evidence type="ECO:0000313" key="2">
    <source>
        <dbReference type="Proteomes" id="UP000515442"/>
    </source>
</evidence>
<dbReference type="Proteomes" id="UP000515442">
    <property type="component" value="Chromosome"/>
</dbReference>
<dbReference type="AlphaFoldDB" id="A0A6S5YZF2"/>